<dbReference type="Pfam" id="PF23622">
    <property type="entry name" value="LRR_At1g61320_AtMIF1"/>
    <property type="match status" value="2"/>
</dbReference>
<dbReference type="OrthoDB" id="1901752at2759"/>
<feature type="domain" description="F-box" evidence="1">
    <location>
        <begin position="10"/>
        <end position="62"/>
    </location>
</feature>
<dbReference type="Proteomes" id="UP000323000">
    <property type="component" value="Chromosome 3"/>
</dbReference>
<dbReference type="SUPFAM" id="SSF81383">
    <property type="entry name" value="F-box domain"/>
    <property type="match status" value="1"/>
</dbReference>
<dbReference type="InterPro" id="IPR036047">
    <property type="entry name" value="F-box-like_dom_sf"/>
</dbReference>
<dbReference type="PANTHER" id="PTHR34145">
    <property type="entry name" value="OS02G0105600 PROTEIN"/>
    <property type="match status" value="1"/>
</dbReference>
<dbReference type="PROSITE" id="PS50181">
    <property type="entry name" value="FBOX"/>
    <property type="match status" value="1"/>
</dbReference>
<comment type="caution">
    <text evidence="2">The sequence shown here is derived from an EMBL/GenBank/DDBJ whole genome shotgun (WGS) entry which is preliminary data.</text>
</comment>
<dbReference type="InterPro" id="IPR053772">
    <property type="entry name" value="At1g61320/At1g61330-like"/>
</dbReference>
<dbReference type="InterPro" id="IPR032675">
    <property type="entry name" value="LRR_dom_sf"/>
</dbReference>
<dbReference type="InterPro" id="IPR055357">
    <property type="entry name" value="LRR_At1g61320_AtMIF1"/>
</dbReference>
<keyword evidence="3" id="KW-1185">Reference proteome</keyword>
<reference evidence="3" key="1">
    <citation type="journal article" date="2019" name="Gigascience">
        <title>De novo genome assembly of the endangered Acer yangbiense, a plant species with extremely small populations endemic to Yunnan Province, China.</title>
        <authorList>
            <person name="Yang J."/>
            <person name="Wariss H.M."/>
            <person name="Tao L."/>
            <person name="Zhang R."/>
            <person name="Yun Q."/>
            <person name="Hollingsworth P."/>
            <person name="Dao Z."/>
            <person name="Luo G."/>
            <person name="Guo H."/>
            <person name="Ma Y."/>
            <person name="Sun W."/>
        </authorList>
    </citation>
    <scope>NUCLEOTIDE SEQUENCE [LARGE SCALE GENOMIC DNA]</scope>
    <source>
        <strain evidence="3">cv. Malutang</strain>
    </source>
</reference>
<proteinExistence type="predicted"/>
<dbReference type="PANTHER" id="PTHR34145:SF51">
    <property type="entry name" value="FBD DOMAIN-CONTAINING PROTEIN"/>
    <property type="match status" value="1"/>
</dbReference>
<evidence type="ECO:0000313" key="3">
    <source>
        <dbReference type="Proteomes" id="UP000323000"/>
    </source>
</evidence>
<evidence type="ECO:0000313" key="2">
    <source>
        <dbReference type="EMBL" id="TXG67268.1"/>
    </source>
</evidence>
<dbReference type="EMBL" id="VAHF01000003">
    <property type="protein sequence ID" value="TXG67268.1"/>
    <property type="molecule type" value="Genomic_DNA"/>
</dbReference>
<protein>
    <recommendedName>
        <fullName evidence="1">F-box domain-containing protein</fullName>
    </recommendedName>
</protein>
<dbReference type="InterPro" id="IPR001810">
    <property type="entry name" value="F-box_dom"/>
</dbReference>
<dbReference type="Pfam" id="PF00646">
    <property type="entry name" value="F-box"/>
    <property type="match status" value="1"/>
</dbReference>
<gene>
    <name evidence="2" type="ORF">EZV62_008543</name>
</gene>
<dbReference type="AlphaFoldDB" id="A0A5C7IDY9"/>
<sequence length="551" mass="64048">MGETTTIDSMDRLTELPLFIIHHIMSRLSAKEAAQTSILSKRWKALYTSFPVLDFHEPYTYFMGEDKFFRNPAIFIPDHLTKKFRKNLRKFIKFVDTSLVQFCELEISMQKFRLLIGLLDVKRWSSVLDRWLGLVVENRVKELNFEVQTSRQTMYTLSQTIYFAKSITSLKLSGCKLELPCDEIRLYALKSLSLDKVCITEEMLQKLMSRCSLLEDLHLSCLALKHIYVSKLHKLKIISIRESPDELQKVRSVEIVVPSLEQFSLDCNGSILIDMVECPNLMVLELSRVLFTEHEFHVLISNFPLLEDLSVNSCDLLERITISSNLLKNLSICFCDNLKAIDIDALNLLSFSYCHNPIPVCSMNAPCPWKVELGTDEVDLDTQWYIKIKEFLAGSNQIEDVILTLTSKKKHSFNFDECRESSPSFPRVIGNLDVGIYEQSEHYAVLLDGLLEVCYPRTLTVFLDKDSSFIEWLFEKLMNVDASCCDSHDIKCWRHYLKDFKIGGFLMSHPEDQKPLCLDNFSLDNLKDALPRYRFRTVRFHLNWGFPEFYK</sequence>
<accession>A0A5C7IDY9</accession>
<name>A0A5C7IDY9_9ROSI</name>
<organism evidence="2 3">
    <name type="scientific">Acer yangbiense</name>
    <dbReference type="NCBI Taxonomy" id="1000413"/>
    <lineage>
        <taxon>Eukaryota</taxon>
        <taxon>Viridiplantae</taxon>
        <taxon>Streptophyta</taxon>
        <taxon>Embryophyta</taxon>
        <taxon>Tracheophyta</taxon>
        <taxon>Spermatophyta</taxon>
        <taxon>Magnoliopsida</taxon>
        <taxon>eudicotyledons</taxon>
        <taxon>Gunneridae</taxon>
        <taxon>Pentapetalae</taxon>
        <taxon>rosids</taxon>
        <taxon>malvids</taxon>
        <taxon>Sapindales</taxon>
        <taxon>Sapindaceae</taxon>
        <taxon>Hippocastanoideae</taxon>
        <taxon>Acereae</taxon>
        <taxon>Acer</taxon>
    </lineage>
</organism>
<evidence type="ECO:0000259" key="1">
    <source>
        <dbReference type="PROSITE" id="PS50181"/>
    </source>
</evidence>
<dbReference type="SUPFAM" id="SSF52058">
    <property type="entry name" value="L domain-like"/>
    <property type="match status" value="1"/>
</dbReference>
<dbReference type="Gene3D" id="3.80.10.10">
    <property type="entry name" value="Ribonuclease Inhibitor"/>
    <property type="match status" value="1"/>
</dbReference>